<sequence>MQPKLELSPTPPSGSKNSRKCILSSVELE</sequence>
<reference evidence="2" key="1">
    <citation type="submission" date="2014-11" db="EMBL/GenBank/DDBJ databases">
        <authorList>
            <person name="Amaro Gonzalez C."/>
        </authorList>
    </citation>
    <scope>NUCLEOTIDE SEQUENCE</scope>
</reference>
<organism evidence="2">
    <name type="scientific">Anguilla anguilla</name>
    <name type="common">European freshwater eel</name>
    <name type="synonym">Muraena anguilla</name>
    <dbReference type="NCBI Taxonomy" id="7936"/>
    <lineage>
        <taxon>Eukaryota</taxon>
        <taxon>Metazoa</taxon>
        <taxon>Chordata</taxon>
        <taxon>Craniata</taxon>
        <taxon>Vertebrata</taxon>
        <taxon>Euteleostomi</taxon>
        <taxon>Actinopterygii</taxon>
        <taxon>Neopterygii</taxon>
        <taxon>Teleostei</taxon>
        <taxon>Anguilliformes</taxon>
        <taxon>Anguillidae</taxon>
        <taxon>Anguilla</taxon>
    </lineage>
</organism>
<evidence type="ECO:0000313" key="2">
    <source>
        <dbReference type="EMBL" id="JAH91018.1"/>
    </source>
</evidence>
<accession>A0A0E9WNH4</accession>
<name>A0A0E9WNH4_ANGAN</name>
<evidence type="ECO:0000256" key="1">
    <source>
        <dbReference type="SAM" id="MobiDB-lite"/>
    </source>
</evidence>
<reference evidence="2" key="2">
    <citation type="journal article" date="2015" name="Fish Shellfish Immunol.">
        <title>Early steps in the European eel (Anguilla anguilla)-Vibrio vulnificus interaction in the gills: Role of the RtxA13 toxin.</title>
        <authorList>
            <person name="Callol A."/>
            <person name="Pajuelo D."/>
            <person name="Ebbesson L."/>
            <person name="Teles M."/>
            <person name="MacKenzie S."/>
            <person name="Amaro C."/>
        </authorList>
    </citation>
    <scope>NUCLEOTIDE SEQUENCE</scope>
</reference>
<protein>
    <submittedName>
        <fullName evidence="2">Uncharacterized protein</fullName>
    </submittedName>
</protein>
<proteinExistence type="predicted"/>
<dbReference type="EMBL" id="GBXM01017559">
    <property type="protein sequence ID" value="JAH91018.1"/>
    <property type="molecule type" value="Transcribed_RNA"/>
</dbReference>
<dbReference type="AlphaFoldDB" id="A0A0E9WNH4"/>
<feature type="region of interest" description="Disordered" evidence="1">
    <location>
        <begin position="1"/>
        <end position="29"/>
    </location>
</feature>